<evidence type="ECO:0000256" key="11">
    <source>
        <dbReference type="SAM" id="Phobius"/>
    </source>
</evidence>
<dbReference type="GO" id="GO:0005886">
    <property type="term" value="C:plasma membrane"/>
    <property type="evidence" value="ECO:0007669"/>
    <property type="project" value="UniProtKB-SubCell"/>
</dbReference>
<dbReference type="InterPro" id="IPR004358">
    <property type="entry name" value="Sig_transdc_His_kin-like_C"/>
</dbReference>
<accession>A0A369NFU9</accession>
<dbReference type="SUPFAM" id="SSF55874">
    <property type="entry name" value="ATPase domain of HSP90 chaperone/DNA topoisomerase II/histidine kinase"/>
    <property type="match status" value="1"/>
</dbReference>
<evidence type="ECO:0000256" key="1">
    <source>
        <dbReference type="ARBA" id="ARBA00000085"/>
    </source>
</evidence>
<evidence type="ECO:0000313" key="21">
    <source>
        <dbReference type="Proteomes" id="UP000253857"/>
    </source>
</evidence>
<dbReference type="InterPro" id="IPR036890">
    <property type="entry name" value="HATPase_C_sf"/>
</dbReference>
<dbReference type="Pfam" id="PF00672">
    <property type="entry name" value="HAMP"/>
    <property type="match status" value="1"/>
</dbReference>
<evidence type="ECO:0000259" key="12">
    <source>
        <dbReference type="PROSITE" id="PS50109"/>
    </source>
</evidence>
<dbReference type="Gene3D" id="6.10.340.10">
    <property type="match status" value="1"/>
</dbReference>
<protein>
    <recommendedName>
        <fullName evidence="3">histidine kinase</fullName>
        <ecNumber evidence="3">2.7.13.3</ecNumber>
    </recommendedName>
</protein>
<feature type="domain" description="Histidine kinase" evidence="12">
    <location>
        <begin position="309"/>
        <end position="523"/>
    </location>
</feature>
<evidence type="ECO:0000256" key="3">
    <source>
        <dbReference type="ARBA" id="ARBA00012438"/>
    </source>
</evidence>
<reference evidence="19 24" key="1">
    <citation type="journal article" date="2005" name="Appl. Environ. Microbiol.">
        <title>Intestinal bacterial communities that produce active estrogen-like compounds enterodiol and enterolactone in humans.</title>
        <authorList>
            <person name="Clavel T."/>
            <person name="Henderson G."/>
            <person name="Alpert C.A."/>
            <person name="Philippe C."/>
            <person name="Rigottier-Gois L."/>
            <person name="Dore J."/>
            <person name="Blaut M."/>
        </authorList>
    </citation>
    <scope>NUCLEOTIDE SEQUENCE [LARGE SCALE GENOMIC DNA]</scope>
    <source>
        <strain evidence="19 24">SECO-MT75m2</strain>
    </source>
</reference>
<dbReference type="Proteomes" id="UP000253915">
    <property type="component" value="Unassembled WGS sequence"/>
</dbReference>
<dbReference type="InterPro" id="IPR003594">
    <property type="entry name" value="HATPase_dom"/>
</dbReference>
<evidence type="ECO:0000313" key="19">
    <source>
        <dbReference type="EMBL" id="TNU88652.1"/>
    </source>
</evidence>
<dbReference type="CDD" id="cd00082">
    <property type="entry name" value="HisKA"/>
    <property type="match status" value="1"/>
</dbReference>
<reference evidence="20 21" key="2">
    <citation type="journal article" date="2018" name="Elife">
        <title>Discovery and characterization of a prevalent human gut bacterial enzyme sufficient for the inactivation of a family of plant toxins.</title>
        <authorList>
            <person name="Koppel N."/>
            <person name="Bisanz J.E."/>
            <person name="Pandelia M.E."/>
            <person name="Turnbaugh P.J."/>
            <person name="Balskus E.P."/>
        </authorList>
    </citation>
    <scope>NUCLEOTIDE SEQUENCE [LARGE SCALE GENOMIC DNA]</scope>
    <source>
        <strain evidence="18 22">16A</strain>
        <strain evidence="17 21">FAA1-1-60AUCSF</strain>
        <strain evidence="16 20">MR1 #12</strain>
        <strain evidence="15 23">W1 BHI 6</strain>
    </source>
</reference>
<feature type="transmembrane region" description="Helical" evidence="11">
    <location>
        <begin position="67"/>
        <end position="90"/>
    </location>
</feature>
<dbReference type="SMART" id="SM00304">
    <property type="entry name" value="HAMP"/>
    <property type="match status" value="1"/>
</dbReference>
<dbReference type="PRINTS" id="PR00344">
    <property type="entry name" value="BCTRLSENSOR"/>
</dbReference>
<evidence type="ECO:0000256" key="5">
    <source>
        <dbReference type="ARBA" id="ARBA00022679"/>
    </source>
</evidence>
<feature type="domain" description="HAMP" evidence="13">
    <location>
        <begin position="249"/>
        <end position="301"/>
    </location>
</feature>
<dbReference type="EMBL" id="PPTU01000012">
    <property type="protein sequence ID" value="RDB69816.1"/>
    <property type="molecule type" value="Genomic_DNA"/>
</dbReference>
<keyword evidence="8 11" id="KW-1133">Transmembrane helix</keyword>
<keyword evidence="4" id="KW-0597">Phosphoprotein</keyword>
<feature type="transmembrane region" description="Helical" evidence="11">
    <location>
        <begin position="228"/>
        <end position="248"/>
    </location>
</feature>
<comment type="subcellular location">
    <subcellularLocation>
        <location evidence="2">Cell membrane</location>
    </subcellularLocation>
</comment>
<keyword evidence="11" id="KW-0472">Membrane</keyword>
<reference evidence="14 25" key="4">
    <citation type="submission" date="2019-11" db="EMBL/GenBank/DDBJ databases">
        <title>Whole genome shotgun sequencing (WGS) data from Adlercreutzia equolifaciens ResAG-91, Eggerthella lenta MRI-F36, MRI-F37, MRI-F40, ResAG-49, ResAG-88, ResAG-121, ResAG-145, and Gordonibacter sp. ResAG-5, ResAG-26, ResAG-43, ResAG-50, ResAG-59.</title>
        <authorList>
            <person name="Stoll D.A."/>
            <person name="Danylec N."/>
            <person name="Franz C.M.A.P."/>
            <person name="Huch M."/>
        </authorList>
    </citation>
    <scope>NUCLEOTIDE SEQUENCE [LARGE SCALE GENOMIC DNA]</scope>
    <source>
        <strain evidence="14 25">ResAG-88</strain>
    </source>
</reference>
<dbReference type="EMBL" id="PPTY01000022">
    <property type="protein sequence ID" value="RDB83632.1"/>
    <property type="molecule type" value="Genomic_DNA"/>
</dbReference>
<feature type="compositionally biased region" description="Basic residues" evidence="10">
    <location>
        <begin position="532"/>
        <end position="545"/>
    </location>
</feature>
<dbReference type="SUPFAM" id="SSF158472">
    <property type="entry name" value="HAMP domain-like"/>
    <property type="match status" value="1"/>
</dbReference>
<evidence type="ECO:0000313" key="20">
    <source>
        <dbReference type="Proteomes" id="UP000253752"/>
    </source>
</evidence>
<dbReference type="GeneID" id="69509730"/>
<dbReference type="CDD" id="cd06225">
    <property type="entry name" value="HAMP"/>
    <property type="match status" value="1"/>
</dbReference>
<dbReference type="Proteomes" id="UP000253857">
    <property type="component" value="Unassembled WGS sequence"/>
</dbReference>
<feature type="region of interest" description="Disordered" evidence="10">
    <location>
        <begin position="1"/>
        <end position="25"/>
    </location>
</feature>
<dbReference type="Pfam" id="PF00512">
    <property type="entry name" value="HisKA"/>
    <property type="match status" value="1"/>
</dbReference>
<keyword evidence="6 11" id="KW-0812">Transmembrane</keyword>
<evidence type="ECO:0000313" key="23">
    <source>
        <dbReference type="Proteomes" id="UP000253970"/>
    </source>
</evidence>
<evidence type="ECO:0000256" key="10">
    <source>
        <dbReference type="SAM" id="MobiDB-lite"/>
    </source>
</evidence>
<gene>
    <name evidence="18" type="ORF">C1853_02230</name>
    <name evidence="17" type="ORF">C1871_11210</name>
    <name evidence="16" type="ORF">C1872_11670</name>
    <name evidence="15" type="ORF">C1875_09235</name>
    <name evidence="19" type="ORF">FIC87_13985</name>
    <name evidence="14" type="ORF">GO726_02850</name>
</gene>
<evidence type="ECO:0000313" key="16">
    <source>
        <dbReference type="EMBL" id="RDB77111.1"/>
    </source>
</evidence>
<dbReference type="EC" id="2.7.13.3" evidence="3"/>
<dbReference type="EMBL" id="VEVP01000049">
    <property type="protein sequence ID" value="TNU88652.1"/>
    <property type="molecule type" value="Genomic_DNA"/>
</dbReference>
<evidence type="ECO:0000313" key="14">
    <source>
        <dbReference type="EMBL" id="MVN32114.1"/>
    </source>
</evidence>
<dbReference type="RefSeq" id="WP_009305831.1">
    <property type="nucleotide sequence ID" value="NZ_AP025575.1"/>
</dbReference>
<name>A0A369NFU9_EGGLN</name>
<dbReference type="SUPFAM" id="SSF47384">
    <property type="entry name" value="Homodimeric domain of signal transducing histidine kinase"/>
    <property type="match status" value="1"/>
</dbReference>
<dbReference type="Gene3D" id="1.10.287.130">
    <property type="match status" value="1"/>
</dbReference>
<dbReference type="Proteomes" id="UP000312594">
    <property type="component" value="Unassembled WGS sequence"/>
</dbReference>
<dbReference type="PANTHER" id="PTHR43711">
    <property type="entry name" value="TWO-COMPONENT HISTIDINE KINASE"/>
    <property type="match status" value="1"/>
</dbReference>
<evidence type="ECO:0000256" key="2">
    <source>
        <dbReference type="ARBA" id="ARBA00004236"/>
    </source>
</evidence>
<dbReference type="InterPro" id="IPR036097">
    <property type="entry name" value="HisK_dim/P_sf"/>
</dbReference>
<dbReference type="InterPro" id="IPR050736">
    <property type="entry name" value="Sensor_HK_Regulatory"/>
</dbReference>
<dbReference type="Pfam" id="PF02518">
    <property type="entry name" value="HATPase_c"/>
    <property type="match status" value="1"/>
</dbReference>
<comment type="caution">
    <text evidence="16">The sequence shown here is derived from an EMBL/GenBank/DDBJ whole genome shotgun (WGS) entry which is preliminary data.</text>
</comment>
<dbReference type="EMBL" id="PPTX01000019">
    <property type="protein sequence ID" value="RDB77111.1"/>
    <property type="molecule type" value="Genomic_DNA"/>
</dbReference>
<feature type="compositionally biased region" description="Polar residues" evidence="10">
    <location>
        <begin position="7"/>
        <end position="21"/>
    </location>
</feature>
<comment type="catalytic activity">
    <reaction evidence="1">
        <text>ATP + protein L-histidine = ADP + protein N-phospho-L-histidine.</text>
        <dbReference type="EC" id="2.7.13.3"/>
    </reaction>
</comment>
<dbReference type="InterPro" id="IPR005467">
    <property type="entry name" value="His_kinase_dom"/>
</dbReference>
<dbReference type="InterPro" id="IPR003661">
    <property type="entry name" value="HisK_dim/P_dom"/>
</dbReference>
<evidence type="ECO:0000259" key="13">
    <source>
        <dbReference type="PROSITE" id="PS50885"/>
    </source>
</evidence>
<dbReference type="SMART" id="SM00387">
    <property type="entry name" value="HATPase_c"/>
    <property type="match status" value="1"/>
</dbReference>
<reference evidence="19" key="3">
    <citation type="submission" date="2019-06" db="EMBL/GenBank/DDBJ databases">
        <authorList>
            <person name="Bisanz J.E."/>
            <person name="Turnbaugh P.J."/>
        </authorList>
    </citation>
    <scope>NUCLEOTIDE SEQUENCE</scope>
    <source>
        <strain evidence="19">SECO-MT75m2</strain>
    </source>
</reference>
<proteinExistence type="predicted"/>
<sequence length="545" mass="59197">MRDASEQAASPASDAQETASHTPVVERLTVEADTGTTGPIVVPHESDGKKRRGIRFGWDNLTYTTRVTAAFAFIAAMTALVAIGVLSFVWEQHFQTYTQANIYKLAESTAEQIAEIYSDTGTLDNVGIATVAGYAAKLNGVGVKIFDNQTGSVVYDSTIPPSENGNDMPGKDYSRGSLAPPPGDSDQLAIAPIITDNVAVGSVHMWVYGSEALLSQTDEEFRNNSYQAMVFATALAIVLASCIGFLFARTLVSPINRMTTTAKAIKEGDLSARTELHGEDEIAHLGETFDAMADSIERDRELERRLTTDVAHELRTPLMAIQSTVEAMVDGVFEADEERLETVNSEVQRLSRLVDAILKLSRLESRSTPMKKEVVNVGELIAGIVATHEAFVADSGLTLKYEMEQGVRVLGDADMIRQATANLISNAVRYTSEGGLVTVRVKRGDIMASISVQDTGIGLTPDEAKMVFSRFWRADAGRTRESGGLGIGLSVVKEIVERHNGWVQVEGRKGEGACFTIHIPLYQGDEQQRGQKSQKSRGKSRKDQK</sequence>
<evidence type="ECO:0000256" key="7">
    <source>
        <dbReference type="ARBA" id="ARBA00022777"/>
    </source>
</evidence>
<dbReference type="FunFam" id="3.30.565.10:FF:000006">
    <property type="entry name" value="Sensor histidine kinase WalK"/>
    <property type="match status" value="1"/>
</dbReference>
<evidence type="ECO:0000313" key="15">
    <source>
        <dbReference type="EMBL" id="RDB69816.1"/>
    </source>
</evidence>
<dbReference type="Proteomes" id="UP000253752">
    <property type="component" value="Unassembled WGS sequence"/>
</dbReference>
<evidence type="ECO:0000256" key="4">
    <source>
        <dbReference type="ARBA" id="ARBA00022553"/>
    </source>
</evidence>
<dbReference type="AlphaFoldDB" id="A0A369NFU9"/>
<evidence type="ECO:0000256" key="9">
    <source>
        <dbReference type="ARBA" id="ARBA00023012"/>
    </source>
</evidence>
<evidence type="ECO:0000313" key="25">
    <source>
        <dbReference type="Proteomes" id="UP000436429"/>
    </source>
</evidence>
<dbReference type="Proteomes" id="UP000253970">
    <property type="component" value="Unassembled WGS sequence"/>
</dbReference>
<dbReference type="SMART" id="SM00388">
    <property type="entry name" value="HisKA"/>
    <property type="match status" value="1"/>
</dbReference>
<dbReference type="PROSITE" id="PS50109">
    <property type="entry name" value="HIS_KIN"/>
    <property type="match status" value="1"/>
</dbReference>
<dbReference type="Gene3D" id="3.30.565.10">
    <property type="entry name" value="Histidine kinase-like ATPase, C-terminal domain"/>
    <property type="match status" value="1"/>
</dbReference>
<dbReference type="Proteomes" id="UP000436429">
    <property type="component" value="Unassembled WGS sequence"/>
</dbReference>
<evidence type="ECO:0000313" key="18">
    <source>
        <dbReference type="EMBL" id="RDC40937.1"/>
    </source>
</evidence>
<evidence type="ECO:0000256" key="6">
    <source>
        <dbReference type="ARBA" id="ARBA00022692"/>
    </source>
</evidence>
<keyword evidence="9" id="KW-0902">Two-component regulatory system</keyword>
<evidence type="ECO:0000313" key="24">
    <source>
        <dbReference type="Proteomes" id="UP000312594"/>
    </source>
</evidence>
<feature type="region of interest" description="Disordered" evidence="10">
    <location>
        <begin position="157"/>
        <end position="181"/>
    </location>
</feature>
<dbReference type="PANTHER" id="PTHR43711:SF1">
    <property type="entry name" value="HISTIDINE KINASE 1"/>
    <property type="match status" value="1"/>
</dbReference>
<dbReference type="GO" id="GO:0000155">
    <property type="term" value="F:phosphorelay sensor kinase activity"/>
    <property type="evidence" value="ECO:0007669"/>
    <property type="project" value="InterPro"/>
</dbReference>
<dbReference type="PROSITE" id="PS50885">
    <property type="entry name" value="HAMP"/>
    <property type="match status" value="1"/>
</dbReference>
<dbReference type="InterPro" id="IPR003660">
    <property type="entry name" value="HAMP_dom"/>
</dbReference>
<dbReference type="EMBL" id="PPUQ01000002">
    <property type="protein sequence ID" value="RDC40937.1"/>
    <property type="molecule type" value="Genomic_DNA"/>
</dbReference>
<evidence type="ECO:0000313" key="17">
    <source>
        <dbReference type="EMBL" id="RDB83632.1"/>
    </source>
</evidence>
<keyword evidence="7 16" id="KW-0418">Kinase</keyword>
<organism evidence="16 20">
    <name type="scientific">Eggerthella lenta</name>
    <name type="common">Eubacterium lentum</name>
    <dbReference type="NCBI Taxonomy" id="84112"/>
    <lineage>
        <taxon>Bacteria</taxon>
        <taxon>Bacillati</taxon>
        <taxon>Actinomycetota</taxon>
        <taxon>Coriobacteriia</taxon>
        <taxon>Eggerthellales</taxon>
        <taxon>Eggerthellaceae</taxon>
        <taxon>Eggerthella</taxon>
    </lineage>
</organism>
<evidence type="ECO:0000313" key="22">
    <source>
        <dbReference type="Proteomes" id="UP000253915"/>
    </source>
</evidence>
<evidence type="ECO:0000256" key="8">
    <source>
        <dbReference type="ARBA" id="ARBA00022989"/>
    </source>
</evidence>
<dbReference type="EMBL" id="WPOM01000004">
    <property type="protein sequence ID" value="MVN32114.1"/>
    <property type="molecule type" value="Genomic_DNA"/>
</dbReference>
<feature type="region of interest" description="Disordered" evidence="10">
    <location>
        <begin position="525"/>
        <end position="545"/>
    </location>
</feature>
<keyword evidence="5" id="KW-0808">Transferase</keyword>